<proteinExistence type="predicted"/>
<protein>
    <submittedName>
        <fullName evidence="1">Uncharacterized protein</fullName>
    </submittedName>
</protein>
<evidence type="ECO:0000313" key="1">
    <source>
        <dbReference type="EMBL" id="GAJ13249.1"/>
    </source>
</evidence>
<name>X1U6X7_9ZZZZ</name>
<dbReference type="EMBL" id="BARW01025861">
    <property type="protein sequence ID" value="GAJ13249.1"/>
    <property type="molecule type" value="Genomic_DNA"/>
</dbReference>
<reference evidence="1" key="1">
    <citation type="journal article" date="2014" name="Front. Microbiol.">
        <title>High frequency of phylogenetically diverse reductive dehalogenase-homologous genes in deep subseafloor sedimentary metagenomes.</title>
        <authorList>
            <person name="Kawai M."/>
            <person name="Futagami T."/>
            <person name="Toyoda A."/>
            <person name="Takaki Y."/>
            <person name="Nishi S."/>
            <person name="Hori S."/>
            <person name="Arai W."/>
            <person name="Tsubouchi T."/>
            <person name="Morono Y."/>
            <person name="Uchiyama I."/>
            <person name="Ito T."/>
            <person name="Fujiyama A."/>
            <person name="Inagaki F."/>
            <person name="Takami H."/>
        </authorList>
    </citation>
    <scope>NUCLEOTIDE SEQUENCE</scope>
    <source>
        <strain evidence="1">Expedition CK06-06</strain>
    </source>
</reference>
<organism evidence="1">
    <name type="scientific">marine sediment metagenome</name>
    <dbReference type="NCBI Taxonomy" id="412755"/>
    <lineage>
        <taxon>unclassified sequences</taxon>
        <taxon>metagenomes</taxon>
        <taxon>ecological metagenomes</taxon>
    </lineage>
</organism>
<sequence length="64" mass="7458">MKKRVANPENAQWPERPRVFPDLMTPVEAAMFLRLDQTGHNPDSACRTLNYWRDHGELMATKFA</sequence>
<feature type="non-terminal residue" evidence="1">
    <location>
        <position position="64"/>
    </location>
</feature>
<comment type="caution">
    <text evidence="1">The sequence shown here is derived from an EMBL/GenBank/DDBJ whole genome shotgun (WGS) entry which is preliminary data.</text>
</comment>
<gene>
    <name evidence="1" type="ORF">S12H4_42292</name>
</gene>
<dbReference type="AlphaFoldDB" id="X1U6X7"/>
<accession>X1U6X7</accession>